<evidence type="ECO:0000313" key="2">
    <source>
        <dbReference type="Proteomes" id="UP000623010"/>
    </source>
</evidence>
<protein>
    <submittedName>
        <fullName evidence="1">Uncharacterized protein</fullName>
    </submittedName>
</protein>
<sequence length="83" mass="8953">MTGRSLLGRLRGLLAGRVPAPAAALAAPLSSEPVVLSLWLEDGPALVDLDICPREQRRRPLAVSDDSSRRCFHCGHTIPGRTR</sequence>
<dbReference type="AlphaFoldDB" id="A0A918V6C8"/>
<dbReference type="EMBL" id="BMWH01000002">
    <property type="protein sequence ID" value="GGZ72851.1"/>
    <property type="molecule type" value="Genomic_DNA"/>
</dbReference>
<reference evidence="1" key="2">
    <citation type="submission" date="2020-09" db="EMBL/GenBank/DDBJ databases">
        <authorList>
            <person name="Sun Q."/>
            <person name="Ohkuma M."/>
        </authorList>
    </citation>
    <scope>NUCLEOTIDE SEQUENCE</scope>
    <source>
        <strain evidence="1">JCM 5016</strain>
    </source>
</reference>
<name>A0A918V6C8_9ACTN</name>
<dbReference type="RefSeq" id="WP_190055849.1">
    <property type="nucleotide sequence ID" value="NZ_BMWH01000002.1"/>
</dbReference>
<proteinExistence type="predicted"/>
<comment type="caution">
    <text evidence="1">The sequence shown here is derived from an EMBL/GenBank/DDBJ whole genome shotgun (WGS) entry which is preliminary data.</text>
</comment>
<keyword evidence="2" id="KW-1185">Reference proteome</keyword>
<dbReference type="Proteomes" id="UP000623010">
    <property type="component" value="Unassembled WGS sequence"/>
</dbReference>
<organism evidence="1 2">
    <name type="scientific">Streptomyces echinoruber</name>
    <dbReference type="NCBI Taxonomy" id="68898"/>
    <lineage>
        <taxon>Bacteria</taxon>
        <taxon>Bacillati</taxon>
        <taxon>Actinomycetota</taxon>
        <taxon>Actinomycetes</taxon>
        <taxon>Kitasatosporales</taxon>
        <taxon>Streptomycetaceae</taxon>
        <taxon>Streptomyces</taxon>
    </lineage>
</organism>
<accession>A0A918V6C8</accession>
<reference evidence="1" key="1">
    <citation type="journal article" date="2014" name="Int. J. Syst. Evol. Microbiol.">
        <title>Complete genome sequence of Corynebacterium casei LMG S-19264T (=DSM 44701T), isolated from a smear-ripened cheese.</title>
        <authorList>
            <consortium name="US DOE Joint Genome Institute (JGI-PGF)"/>
            <person name="Walter F."/>
            <person name="Albersmeier A."/>
            <person name="Kalinowski J."/>
            <person name="Ruckert C."/>
        </authorList>
    </citation>
    <scope>NUCLEOTIDE SEQUENCE</scope>
    <source>
        <strain evidence="1">JCM 5016</strain>
    </source>
</reference>
<evidence type="ECO:0000313" key="1">
    <source>
        <dbReference type="EMBL" id="GGZ72851.1"/>
    </source>
</evidence>
<gene>
    <name evidence="1" type="ORF">GCM10010389_07780</name>
</gene>